<organism evidence="2 3">
    <name type="scientific">Naematelia encephala</name>
    <dbReference type="NCBI Taxonomy" id="71784"/>
    <lineage>
        <taxon>Eukaryota</taxon>
        <taxon>Fungi</taxon>
        <taxon>Dikarya</taxon>
        <taxon>Basidiomycota</taxon>
        <taxon>Agaricomycotina</taxon>
        <taxon>Tremellomycetes</taxon>
        <taxon>Tremellales</taxon>
        <taxon>Naemateliaceae</taxon>
        <taxon>Naematelia</taxon>
    </lineage>
</organism>
<evidence type="ECO:0000313" key="3">
    <source>
        <dbReference type="Proteomes" id="UP000193986"/>
    </source>
</evidence>
<dbReference type="OrthoDB" id="10554774at2759"/>
<accession>A0A1Y2AZ77</accession>
<feature type="compositionally biased region" description="Basic and acidic residues" evidence="1">
    <location>
        <begin position="51"/>
        <end position="70"/>
    </location>
</feature>
<evidence type="ECO:0000256" key="1">
    <source>
        <dbReference type="SAM" id="MobiDB-lite"/>
    </source>
</evidence>
<feature type="region of interest" description="Disordered" evidence="1">
    <location>
        <begin position="51"/>
        <end position="72"/>
    </location>
</feature>
<gene>
    <name evidence="2" type="ORF">BCR39DRAFT_215942</name>
</gene>
<evidence type="ECO:0000313" key="2">
    <source>
        <dbReference type="EMBL" id="ORY27883.1"/>
    </source>
</evidence>
<dbReference type="EMBL" id="MCFC01000035">
    <property type="protein sequence ID" value="ORY27883.1"/>
    <property type="molecule type" value="Genomic_DNA"/>
</dbReference>
<comment type="caution">
    <text evidence="2">The sequence shown here is derived from an EMBL/GenBank/DDBJ whole genome shotgun (WGS) entry which is preliminary data.</text>
</comment>
<feature type="compositionally biased region" description="Polar residues" evidence="1">
    <location>
        <begin position="1"/>
        <end position="14"/>
    </location>
</feature>
<dbReference type="AlphaFoldDB" id="A0A1Y2AZ77"/>
<sequence>MQKPGSTPPWQKQSGKARKRSGPGPSRWYIPATYFAIRHFNRLYDGTTEAHDPEYKVQREKQNKQRERQSRQIGVGVVQAPVLPVGPNHLPYYYSDSALEEHPPTFLSEHALLHPSARGTLIQQPLYDWGMRHPTGNAWATAYPDLAADVRRFEDPESTRGIPSYSHVDLGPGVVSCRRVCAVDMRYRLNKIPAGTYRFSYYFHFTDPGRAVDNHNPLFYPSWPDPGADFGDRISRSAYPIHIMVTQGFIAGSGRLGGTHWDRRWDPDAVTIRGEDFHQLLFDKIHHEKTRQLTIGRLEIDTVQAARAIGGWAVLVHSQETGVHMLVGEANREKAATLVLDADGDLLITISGFDAKWTGRWRFAGVRVDKLS</sequence>
<feature type="region of interest" description="Disordered" evidence="1">
    <location>
        <begin position="1"/>
        <end position="25"/>
    </location>
</feature>
<proteinExistence type="predicted"/>
<dbReference type="Proteomes" id="UP000193986">
    <property type="component" value="Unassembled WGS sequence"/>
</dbReference>
<dbReference type="InParanoid" id="A0A1Y2AZ77"/>
<keyword evidence="3" id="KW-1185">Reference proteome</keyword>
<protein>
    <submittedName>
        <fullName evidence="2">Uncharacterized protein</fullName>
    </submittedName>
</protein>
<name>A0A1Y2AZ77_9TREE</name>
<reference evidence="2 3" key="1">
    <citation type="submission" date="2016-07" db="EMBL/GenBank/DDBJ databases">
        <title>Pervasive Adenine N6-methylation of Active Genes in Fungi.</title>
        <authorList>
            <consortium name="DOE Joint Genome Institute"/>
            <person name="Mondo S.J."/>
            <person name="Dannebaum R.O."/>
            <person name="Kuo R.C."/>
            <person name="Labutti K."/>
            <person name="Haridas S."/>
            <person name="Kuo A."/>
            <person name="Salamov A."/>
            <person name="Ahrendt S.R."/>
            <person name="Lipzen A."/>
            <person name="Sullivan W."/>
            <person name="Andreopoulos W.B."/>
            <person name="Clum A."/>
            <person name="Lindquist E."/>
            <person name="Daum C."/>
            <person name="Ramamoorthy G.K."/>
            <person name="Gryganskyi A."/>
            <person name="Culley D."/>
            <person name="Magnuson J.K."/>
            <person name="James T.Y."/>
            <person name="O'Malley M.A."/>
            <person name="Stajich J.E."/>
            <person name="Spatafora J.W."/>
            <person name="Visel A."/>
            <person name="Grigoriev I.V."/>
        </authorList>
    </citation>
    <scope>NUCLEOTIDE SEQUENCE [LARGE SCALE GENOMIC DNA]</scope>
    <source>
        <strain evidence="2 3">68-887.2</strain>
    </source>
</reference>